<accession>X1N4Q4</accession>
<evidence type="ECO:0000259" key="1">
    <source>
        <dbReference type="Pfam" id="PF13472"/>
    </source>
</evidence>
<dbReference type="Gene3D" id="3.40.50.1110">
    <property type="entry name" value="SGNH hydrolase"/>
    <property type="match status" value="1"/>
</dbReference>
<organism evidence="2">
    <name type="scientific">marine sediment metagenome</name>
    <dbReference type="NCBI Taxonomy" id="412755"/>
    <lineage>
        <taxon>unclassified sequences</taxon>
        <taxon>metagenomes</taxon>
        <taxon>ecological metagenomes</taxon>
    </lineage>
</organism>
<dbReference type="EMBL" id="BARV01011910">
    <property type="protein sequence ID" value="GAI13594.1"/>
    <property type="molecule type" value="Genomic_DNA"/>
</dbReference>
<gene>
    <name evidence="2" type="ORF">S06H3_22331</name>
</gene>
<evidence type="ECO:0000313" key="2">
    <source>
        <dbReference type="EMBL" id="GAI13594.1"/>
    </source>
</evidence>
<dbReference type="Pfam" id="PF13472">
    <property type="entry name" value="Lipase_GDSL_2"/>
    <property type="match status" value="1"/>
</dbReference>
<dbReference type="AlphaFoldDB" id="X1N4Q4"/>
<protein>
    <recommendedName>
        <fullName evidence="1">SGNH hydrolase-type esterase domain-containing protein</fullName>
    </recommendedName>
</protein>
<feature type="domain" description="SGNH hydrolase-type esterase" evidence="1">
    <location>
        <begin position="53"/>
        <end position="180"/>
    </location>
</feature>
<reference evidence="2" key="1">
    <citation type="journal article" date="2014" name="Front. Microbiol.">
        <title>High frequency of phylogenetically diverse reductive dehalogenase-homologous genes in deep subseafloor sedimentary metagenomes.</title>
        <authorList>
            <person name="Kawai M."/>
            <person name="Futagami T."/>
            <person name="Toyoda A."/>
            <person name="Takaki Y."/>
            <person name="Nishi S."/>
            <person name="Hori S."/>
            <person name="Arai W."/>
            <person name="Tsubouchi T."/>
            <person name="Morono Y."/>
            <person name="Uchiyama I."/>
            <person name="Ito T."/>
            <person name="Fujiyama A."/>
            <person name="Inagaki F."/>
            <person name="Takami H."/>
        </authorList>
    </citation>
    <scope>NUCLEOTIDE SEQUENCE</scope>
    <source>
        <strain evidence="2">Expedition CK06-06</strain>
    </source>
</reference>
<dbReference type="PANTHER" id="PTHR30383:SF5">
    <property type="entry name" value="SGNH HYDROLASE-TYPE ESTERASE DOMAIN-CONTAINING PROTEIN"/>
    <property type="match status" value="1"/>
</dbReference>
<dbReference type="InterPro" id="IPR051532">
    <property type="entry name" value="Ester_Hydrolysis_Enzymes"/>
</dbReference>
<dbReference type="SUPFAM" id="SSF52266">
    <property type="entry name" value="SGNH hydrolase"/>
    <property type="match status" value="1"/>
</dbReference>
<name>X1N4Q4_9ZZZZ</name>
<feature type="non-terminal residue" evidence="2">
    <location>
        <position position="1"/>
    </location>
</feature>
<sequence length="198" mass="20896">IALLVLVSPAGAGAADTIFPGKHWDQATPESQGVDPAKLAAAVNYLKSNTPRDVISKKATVVFIYIGINDVWHSLSGRGTGKAKFEAGLRDIIARLTKSGAAVVLATPSVIGEKPTGTNRLDKMLDEYAAISRKVAADTGAHLCDLRKAFIDYLKTKNPDKSHKGVLTGDGVHLNGAGNRFVADRAAEAIAAALRKRK</sequence>
<dbReference type="PANTHER" id="PTHR30383">
    <property type="entry name" value="THIOESTERASE 1/PROTEASE 1/LYSOPHOSPHOLIPASE L1"/>
    <property type="match status" value="1"/>
</dbReference>
<dbReference type="InterPro" id="IPR013830">
    <property type="entry name" value="SGNH_hydro"/>
</dbReference>
<proteinExistence type="predicted"/>
<dbReference type="GO" id="GO:0004622">
    <property type="term" value="F:phosphatidylcholine lysophospholipase activity"/>
    <property type="evidence" value="ECO:0007669"/>
    <property type="project" value="TreeGrafter"/>
</dbReference>
<comment type="caution">
    <text evidence="2">The sequence shown here is derived from an EMBL/GenBank/DDBJ whole genome shotgun (WGS) entry which is preliminary data.</text>
</comment>
<dbReference type="InterPro" id="IPR036514">
    <property type="entry name" value="SGNH_hydro_sf"/>
</dbReference>